<evidence type="ECO:0000313" key="2">
    <source>
        <dbReference type="EMBL" id="KAJ6759054.1"/>
    </source>
</evidence>
<feature type="compositionally biased region" description="Pro residues" evidence="1">
    <location>
        <begin position="291"/>
        <end position="304"/>
    </location>
</feature>
<name>A0A9Q0W290_9ROSI</name>
<reference evidence="2" key="2">
    <citation type="journal article" date="2023" name="Int. J. Mol. Sci.">
        <title>De Novo Assembly and Annotation of 11 Diverse Shrub Willow (Salix) Genomes Reveals Novel Gene Organization in Sex-Linked Regions.</title>
        <authorList>
            <person name="Hyden B."/>
            <person name="Feng K."/>
            <person name="Yates T.B."/>
            <person name="Jawdy S."/>
            <person name="Cereghino C."/>
            <person name="Smart L.B."/>
            <person name="Muchero W."/>
        </authorList>
    </citation>
    <scope>NUCLEOTIDE SEQUENCE</scope>
    <source>
        <tissue evidence="2">Shoot tip</tissue>
    </source>
</reference>
<feature type="compositionally biased region" description="Polar residues" evidence="1">
    <location>
        <begin position="112"/>
        <end position="145"/>
    </location>
</feature>
<feature type="region of interest" description="Disordered" evidence="1">
    <location>
        <begin position="284"/>
        <end position="308"/>
    </location>
</feature>
<evidence type="ECO:0000256" key="1">
    <source>
        <dbReference type="SAM" id="MobiDB-lite"/>
    </source>
</evidence>
<protein>
    <submittedName>
        <fullName evidence="2">Uncharacterized protein</fullName>
    </submittedName>
</protein>
<organism evidence="2 3">
    <name type="scientific">Salix koriyanagi</name>
    <dbReference type="NCBI Taxonomy" id="2511006"/>
    <lineage>
        <taxon>Eukaryota</taxon>
        <taxon>Viridiplantae</taxon>
        <taxon>Streptophyta</taxon>
        <taxon>Embryophyta</taxon>
        <taxon>Tracheophyta</taxon>
        <taxon>Spermatophyta</taxon>
        <taxon>Magnoliopsida</taxon>
        <taxon>eudicotyledons</taxon>
        <taxon>Gunneridae</taxon>
        <taxon>Pentapetalae</taxon>
        <taxon>rosids</taxon>
        <taxon>fabids</taxon>
        <taxon>Malpighiales</taxon>
        <taxon>Salicaceae</taxon>
        <taxon>Saliceae</taxon>
        <taxon>Salix</taxon>
    </lineage>
</organism>
<keyword evidence="3" id="KW-1185">Reference proteome</keyword>
<proteinExistence type="predicted"/>
<reference evidence="2" key="1">
    <citation type="submission" date="2022-11" db="EMBL/GenBank/DDBJ databases">
        <authorList>
            <person name="Hyden B.L."/>
            <person name="Feng K."/>
            <person name="Yates T."/>
            <person name="Jawdy S."/>
            <person name="Smart L.B."/>
            <person name="Muchero W."/>
        </authorList>
    </citation>
    <scope>NUCLEOTIDE SEQUENCE</scope>
    <source>
        <tissue evidence="2">Shoot tip</tissue>
    </source>
</reference>
<sequence>MEGDGQTSRPSHVPYEKYREVLEEMSALKMRALHREEEIQTLEAMLAQKDWETARLKDQLLLRDTTISKLRSLVEVAWTEFDSVNKTNINPQASAVEKHDEEESVQDINGTASIGVTNHHGNTATSAHVSSVQGEPPSLVSTFNGPQPPPTDAKTQRAVGPILSVSKSKGRPPPPPPPQRHPSPLPPRMEANILGATQSPVSAFNIAPRPPPPPPRMEANILGATRSPVGAFNITPRPPPPPPRMEANILGATQSPVGAFNIAPRPPPPRMEANILGATQSPVGAFNIAPRPRPPPPPPPPPPRMEADIVGATRSPVRAFNIAPRPRIEADITGAIQSPALK</sequence>
<accession>A0A9Q0W290</accession>
<feature type="region of interest" description="Disordered" evidence="1">
    <location>
        <begin position="112"/>
        <end position="189"/>
    </location>
</feature>
<dbReference type="Proteomes" id="UP001151752">
    <property type="component" value="Chromosome 18"/>
</dbReference>
<dbReference type="EMBL" id="JAPFFM010000006">
    <property type="protein sequence ID" value="KAJ6759054.1"/>
    <property type="molecule type" value="Genomic_DNA"/>
</dbReference>
<dbReference type="PRINTS" id="PR01217">
    <property type="entry name" value="PRICHEXTENSN"/>
</dbReference>
<dbReference type="AlphaFoldDB" id="A0A9Q0W290"/>
<evidence type="ECO:0000313" key="3">
    <source>
        <dbReference type="Proteomes" id="UP001151752"/>
    </source>
</evidence>
<comment type="caution">
    <text evidence="2">The sequence shown here is derived from an EMBL/GenBank/DDBJ whole genome shotgun (WGS) entry which is preliminary data.</text>
</comment>
<gene>
    <name evidence="2" type="ORF">OIU74_025669</name>
</gene>
<feature type="compositionally biased region" description="Pro residues" evidence="1">
    <location>
        <begin position="171"/>
        <end position="187"/>
    </location>
</feature>